<dbReference type="InterPro" id="IPR036665">
    <property type="entry name" value="PTS_IIA_glucitol/sorbitol_sf"/>
</dbReference>
<keyword evidence="1" id="KW-0808">Transferase</keyword>
<dbReference type="Pfam" id="PF03829">
    <property type="entry name" value="PTSIIA_gutA"/>
    <property type="match status" value="1"/>
</dbReference>
<protein>
    <submittedName>
        <fullName evidence="1">Putative Glucitol/sorbitol-specific phosphotransferase enzyme, IIA component</fullName>
    </submittedName>
</protein>
<dbReference type="GO" id="GO:0016301">
    <property type="term" value="F:kinase activity"/>
    <property type="evidence" value="ECO:0007669"/>
    <property type="project" value="TreeGrafter"/>
</dbReference>
<dbReference type="GO" id="GO:0009401">
    <property type="term" value="P:phosphoenolpyruvate-dependent sugar phosphotransferase system"/>
    <property type="evidence" value="ECO:0007669"/>
    <property type="project" value="InterPro"/>
</dbReference>
<proteinExistence type="predicted"/>
<evidence type="ECO:0000313" key="1">
    <source>
        <dbReference type="EMBL" id="CUR55464.1"/>
    </source>
</evidence>
<dbReference type="GO" id="GO:0005737">
    <property type="term" value="C:cytoplasm"/>
    <property type="evidence" value="ECO:0007669"/>
    <property type="project" value="InterPro"/>
</dbReference>
<dbReference type="InterPro" id="IPR004716">
    <property type="entry name" value="PTS_IIA_glucitol/sorbitol-sp"/>
</dbReference>
<accession>A0A2P2C0F3</accession>
<dbReference type="EMBL" id="CZKA01000020">
    <property type="protein sequence ID" value="CUR55464.1"/>
    <property type="molecule type" value="Genomic_DNA"/>
</dbReference>
<dbReference type="PROSITE" id="PS51097">
    <property type="entry name" value="PTS_EIIA_TYPE_5"/>
    <property type="match status" value="1"/>
</dbReference>
<dbReference type="PANTHER" id="PTHR40398">
    <property type="entry name" value="PTS SYSTEM GLUCITOL/SORBITOL-SPECIFIC EIIA COMPONENT"/>
    <property type="match status" value="1"/>
</dbReference>
<sequence length="135" mass="14347">MTAADSTVVYESAVTQVGGQVEAFLGHGLLIFFAANAPEELHDISVLHQASIAEDGPQPGDTVHLGDTSMEVLAVGHVVRDNLINLGHLDLKADGRTEAKLPGDVCVRKGDIPLLAVGETFRITRPVDPTKEQDQ</sequence>
<organism evidence="1">
    <name type="scientific">metagenome</name>
    <dbReference type="NCBI Taxonomy" id="256318"/>
    <lineage>
        <taxon>unclassified sequences</taxon>
        <taxon>metagenomes</taxon>
    </lineage>
</organism>
<dbReference type="GO" id="GO:0008982">
    <property type="term" value="F:protein-N(PI)-phosphohistidine-sugar phosphotransferase activity"/>
    <property type="evidence" value="ECO:0007669"/>
    <property type="project" value="InterPro"/>
</dbReference>
<gene>
    <name evidence="1" type="ORF">NOCA2270099</name>
</gene>
<dbReference type="PANTHER" id="PTHR40398:SF1">
    <property type="entry name" value="PTS SYSTEM GLUCITOL_SORBITOL-SPECIFIC EIIA COMPONENT"/>
    <property type="match status" value="1"/>
</dbReference>
<reference evidence="1" key="1">
    <citation type="submission" date="2015-08" db="EMBL/GenBank/DDBJ databases">
        <authorList>
            <person name="Babu N.S."/>
            <person name="Beckwith C.J."/>
            <person name="Beseler K.G."/>
            <person name="Brison A."/>
            <person name="Carone J.V."/>
            <person name="Caskin T.P."/>
            <person name="Diamond M."/>
            <person name="Durham M.E."/>
            <person name="Foxe J.M."/>
            <person name="Go M."/>
            <person name="Henderson B.A."/>
            <person name="Jones I.B."/>
            <person name="McGettigan J.A."/>
            <person name="Micheletti S.J."/>
            <person name="Nasrallah M.E."/>
            <person name="Ortiz D."/>
            <person name="Piller C.R."/>
            <person name="Privatt S.R."/>
            <person name="Schneider S.L."/>
            <person name="Sharp S."/>
            <person name="Smith T.C."/>
            <person name="Stanton J.D."/>
            <person name="Ullery H.E."/>
            <person name="Wilson R.J."/>
            <person name="Serrano M.G."/>
            <person name="Buck G."/>
            <person name="Lee V."/>
            <person name="Wang Y."/>
            <person name="Carvalho R."/>
            <person name="Voegtly L."/>
            <person name="Shi R."/>
            <person name="Duckworth R."/>
            <person name="Johnson A."/>
            <person name="Loviza R."/>
            <person name="Walstead R."/>
            <person name="Shah Z."/>
            <person name="Kiflezghi M."/>
            <person name="Wade K."/>
            <person name="Ball S.L."/>
            <person name="Bradley K.W."/>
            <person name="Asai D.J."/>
            <person name="Bowman C.A."/>
            <person name="Russell D.A."/>
            <person name="Pope W.H."/>
            <person name="Jacobs-Sera D."/>
            <person name="Hendrix R.W."/>
            <person name="Hatfull G.F."/>
        </authorList>
    </citation>
    <scope>NUCLEOTIDE SEQUENCE</scope>
</reference>
<dbReference type="Gene3D" id="2.40.33.40">
    <property type="entry name" value="Phosphotransferase system, glucitol/sorbitol-specific IIA component"/>
    <property type="match status" value="1"/>
</dbReference>
<name>A0A2P2C0F3_9ZZZZ</name>
<dbReference type="AlphaFoldDB" id="A0A2P2C0F3"/>
<dbReference type="SUPFAM" id="SSF141530">
    <property type="entry name" value="PTSIIA/GutA-like"/>
    <property type="match status" value="1"/>
</dbReference>